<dbReference type="EMBL" id="KQ978957">
    <property type="protein sequence ID" value="KYN27218.1"/>
    <property type="molecule type" value="Genomic_DNA"/>
</dbReference>
<gene>
    <name evidence="2" type="ORF">ALC57_03562</name>
</gene>
<dbReference type="Proteomes" id="UP000078492">
    <property type="component" value="Unassembled WGS sequence"/>
</dbReference>
<sequence length="58" mass="6472">MSARRIGAWWEILVAASLLTRGSICKVSRAIFTLSHDALQLLNYCVIEDSLINLGFFS</sequence>
<accession>A0A195EG54</accession>
<keyword evidence="1" id="KW-0732">Signal</keyword>
<keyword evidence="3" id="KW-1185">Reference proteome</keyword>
<organism evidence="2 3">
    <name type="scientific">Trachymyrmex cornetzi</name>
    <dbReference type="NCBI Taxonomy" id="471704"/>
    <lineage>
        <taxon>Eukaryota</taxon>
        <taxon>Metazoa</taxon>
        <taxon>Ecdysozoa</taxon>
        <taxon>Arthropoda</taxon>
        <taxon>Hexapoda</taxon>
        <taxon>Insecta</taxon>
        <taxon>Pterygota</taxon>
        <taxon>Neoptera</taxon>
        <taxon>Endopterygota</taxon>
        <taxon>Hymenoptera</taxon>
        <taxon>Apocrita</taxon>
        <taxon>Aculeata</taxon>
        <taxon>Formicoidea</taxon>
        <taxon>Formicidae</taxon>
        <taxon>Myrmicinae</taxon>
        <taxon>Trachymyrmex</taxon>
    </lineage>
</organism>
<feature type="chain" id="PRO_5008270827" evidence="1">
    <location>
        <begin position="26"/>
        <end position="58"/>
    </location>
</feature>
<evidence type="ECO:0000313" key="3">
    <source>
        <dbReference type="Proteomes" id="UP000078492"/>
    </source>
</evidence>
<evidence type="ECO:0000256" key="1">
    <source>
        <dbReference type="SAM" id="SignalP"/>
    </source>
</evidence>
<dbReference type="AlphaFoldDB" id="A0A195EG54"/>
<reference evidence="2 3" key="1">
    <citation type="submission" date="2015-09" db="EMBL/GenBank/DDBJ databases">
        <title>Trachymyrmex cornetzi WGS genome.</title>
        <authorList>
            <person name="Nygaard S."/>
            <person name="Hu H."/>
            <person name="Boomsma J."/>
            <person name="Zhang G."/>
        </authorList>
    </citation>
    <scope>NUCLEOTIDE SEQUENCE [LARGE SCALE GENOMIC DNA]</scope>
    <source>
        <strain evidence="2">Tcor2-1</strain>
        <tissue evidence="2">Whole body</tissue>
    </source>
</reference>
<protein>
    <submittedName>
        <fullName evidence="2">Uncharacterized protein</fullName>
    </submittedName>
</protein>
<feature type="signal peptide" evidence="1">
    <location>
        <begin position="1"/>
        <end position="25"/>
    </location>
</feature>
<proteinExistence type="predicted"/>
<name>A0A195EG54_9HYME</name>
<evidence type="ECO:0000313" key="2">
    <source>
        <dbReference type="EMBL" id="KYN27218.1"/>
    </source>
</evidence>